<evidence type="ECO:0000256" key="1">
    <source>
        <dbReference type="ARBA" id="ARBA00009437"/>
    </source>
</evidence>
<evidence type="ECO:0000313" key="10">
    <source>
        <dbReference type="Proteomes" id="UP000633219"/>
    </source>
</evidence>
<dbReference type="SUPFAM" id="SSF46785">
    <property type="entry name" value="Winged helix' DNA-binding domain"/>
    <property type="match status" value="1"/>
</dbReference>
<dbReference type="FunFam" id="1.10.10.10:FF:000001">
    <property type="entry name" value="LysR family transcriptional regulator"/>
    <property type="match status" value="1"/>
</dbReference>
<dbReference type="GO" id="GO:0003700">
    <property type="term" value="F:DNA-binding transcription factor activity"/>
    <property type="evidence" value="ECO:0007669"/>
    <property type="project" value="InterPro"/>
</dbReference>
<evidence type="ECO:0000256" key="7">
    <source>
        <dbReference type="ARBA" id="ARBA00083243"/>
    </source>
</evidence>
<dbReference type="RefSeq" id="WP_201655719.1">
    <property type="nucleotide sequence ID" value="NZ_JAEQNC010000004.1"/>
</dbReference>
<keyword evidence="2" id="KW-0805">Transcription regulation</keyword>
<feature type="domain" description="HTH lysR-type" evidence="8">
    <location>
        <begin position="3"/>
        <end position="60"/>
    </location>
</feature>
<dbReference type="PRINTS" id="PR00039">
    <property type="entry name" value="HTHLYSR"/>
</dbReference>
<gene>
    <name evidence="9" type="ORF">JJB09_07865</name>
</gene>
<dbReference type="Gene3D" id="3.40.190.290">
    <property type="match status" value="1"/>
</dbReference>
<keyword evidence="3" id="KW-0238">DNA-binding</keyword>
<dbReference type="GO" id="GO:0043565">
    <property type="term" value="F:sequence-specific DNA binding"/>
    <property type="evidence" value="ECO:0007669"/>
    <property type="project" value="TreeGrafter"/>
</dbReference>
<dbReference type="Pfam" id="PF00126">
    <property type="entry name" value="HTH_1"/>
    <property type="match status" value="1"/>
</dbReference>
<dbReference type="InterPro" id="IPR036388">
    <property type="entry name" value="WH-like_DNA-bd_sf"/>
</dbReference>
<dbReference type="GO" id="GO:0006351">
    <property type="term" value="P:DNA-templated transcription"/>
    <property type="evidence" value="ECO:0007669"/>
    <property type="project" value="TreeGrafter"/>
</dbReference>
<proteinExistence type="inferred from homology"/>
<reference evidence="9" key="1">
    <citation type="submission" date="2021-01" db="EMBL/GenBank/DDBJ databases">
        <title>Rhizobium sp. strain KVB221 16S ribosomal RNA gene Genome sequencing and assembly.</title>
        <authorList>
            <person name="Kang M."/>
        </authorList>
    </citation>
    <scope>NUCLEOTIDE SEQUENCE</scope>
    <source>
        <strain evidence="9">KVB221</strain>
    </source>
</reference>
<protein>
    <recommendedName>
        <fullName evidence="6">HTH-type transcriptional regulator TtuA</fullName>
    </recommendedName>
    <alternativeName>
        <fullName evidence="7">Tartrate utilization transcriptional regulator</fullName>
    </alternativeName>
</protein>
<evidence type="ECO:0000256" key="6">
    <source>
        <dbReference type="ARBA" id="ARBA00067332"/>
    </source>
</evidence>
<comment type="caution">
    <text evidence="9">The sequence shown here is derived from an EMBL/GenBank/DDBJ whole genome shotgun (WGS) entry which is preliminary data.</text>
</comment>
<dbReference type="PANTHER" id="PTHR30537">
    <property type="entry name" value="HTH-TYPE TRANSCRIPTIONAL REGULATOR"/>
    <property type="match status" value="1"/>
</dbReference>
<comment type="similarity">
    <text evidence="1">Belongs to the LysR transcriptional regulatory family.</text>
</comment>
<accession>A0A936YT40</accession>
<dbReference type="PROSITE" id="PS50931">
    <property type="entry name" value="HTH_LYSR"/>
    <property type="match status" value="1"/>
</dbReference>
<dbReference type="PANTHER" id="PTHR30537:SF20">
    <property type="entry name" value="TRANSCRIPTIONAL REGULATORY PROTEIN"/>
    <property type="match status" value="1"/>
</dbReference>
<keyword evidence="10" id="KW-1185">Reference proteome</keyword>
<evidence type="ECO:0000313" key="9">
    <source>
        <dbReference type="EMBL" id="MBL0371940.1"/>
    </source>
</evidence>
<dbReference type="InterPro" id="IPR036390">
    <property type="entry name" value="WH_DNA-bd_sf"/>
</dbReference>
<dbReference type="EMBL" id="JAEQNC010000004">
    <property type="protein sequence ID" value="MBL0371940.1"/>
    <property type="molecule type" value="Genomic_DNA"/>
</dbReference>
<dbReference type="Gene3D" id="1.10.10.10">
    <property type="entry name" value="Winged helix-like DNA-binding domain superfamily/Winged helix DNA-binding domain"/>
    <property type="match status" value="1"/>
</dbReference>
<evidence type="ECO:0000256" key="5">
    <source>
        <dbReference type="ARBA" id="ARBA00054626"/>
    </source>
</evidence>
<dbReference type="SUPFAM" id="SSF53850">
    <property type="entry name" value="Periplasmic binding protein-like II"/>
    <property type="match status" value="1"/>
</dbReference>
<dbReference type="Proteomes" id="UP000633219">
    <property type="component" value="Unassembled WGS sequence"/>
</dbReference>
<evidence type="ECO:0000259" key="8">
    <source>
        <dbReference type="PROSITE" id="PS50931"/>
    </source>
</evidence>
<evidence type="ECO:0000256" key="3">
    <source>
        <dbReference type="ARBA" id="ARBA00023125"/>
    </source>
</evidence>
<dbReference type="InterPro" id="IPR000847">
    <property type="entry name" value="LysR_HTH_N"/>
</dbReference>
<sequence length="298" mass="33890">MSLDWDKLRIFHAAAEAGSFTHAADKLHLSQSAISRQVSALESEVNTKLFHRHARGLILTEQGELLYRTAHDVLMKLEMVKMQLTETTEKPTGRLRITTTVGLGQGWLTDKVQEFLSLYPDMQVQLILDNEELDVNMRHADCAIRLREPQQSDLIQRKLFTVHMHVYAAPSYISRHGEPQSLEDLDNHRIISFGEPAPNYLLDVNWLEIAGRSDDNPRMPVLQINSLTSIKRAALLGIGIAMLPDYIVGRDPGLVQLVTHADIPSFDTYFCYPSELKNAAKLKVFRDFIVSKARNWNF</sequence>
<organism evidence="9 10">
    <name type="scientific">Rhizobium setariae</name>
    <dbReference type="NCBI Taxonomy" id="2801340"/>
    <lineage>
        <taxon>Bacteria</taxon>
        <taxon>Pseudomonadati</taxon>
        <taxon>Pseudomonadota</taxon>
        <taxon>Alphaproteobacteria</taxon>
        <taxon>Hyphomicrobiales</taxon>
        <taxon>Rhizobiaceae</taxon>
        <taxon>Rhizobium/Agrobacterium group</taxon>
        <taxon>Rhizobium</taxon>
    </lineage>
</organism>
<dbReference type="InterPro" id="IPR058163">
    <property type="entry name" value="LysR-type_TF_proteobact-type"/>
</dbReference>
<evidence type="ECO:0000256" key="2">
    <source>
        <dbReference type="ARBA" id="ARBA00023015"/>
    </source>
</evidence>
<keyword evidence="4" id="KW-0804">Transcription</keyword>
<comment type="function">
    <text evidence="5">Transcriptional regulator of the ttuABCDE tartrate utilization operon.</text>
</comment>
<name>A0A936YT40_9HYPH</name>
<dbReference type="InterPro" id="IPR005119">
    <property type="entry name" value="LysR_subst-bd"/>
</dbReference>
<dbReference type="CDD" id="cd08422">
    <property type="entry name" value="PBP2_CrgA_like"/>
    <property type="match status" value="1"/>
</dbReference>
<dbReference type="AlphaFoldDB" id="A0A936YT40"/>
<dbReference type="Pfam" id="PF03466">
    <property type="entry name" value="LysR_substrate"/>
    <property type="match status" value="1"/>
</dbReference>
<evidence type="ECO:0000256" key="4">
    <source>
        <dbReference type="ARBA" id="ARBA00023163"/>
    </source>
</evidence>